<reference evidence="10" key="1">
    <citation type="journal article" date="2019" name="Int. J. Syst. Evol. Microbiol.">
        <title>The Global Catalogue of Microorganisms (GCM) 10K type strain sequencing project: providing services to taxonomists for standard genome sequencing and annotation.</title>
        <authorList>
            <consortium name="The Broad Institute Genomics Platform"/>
            <consortium name="The Broad Institute Genome Sequencing Center for Infectious Disease"/>
            <person name="Wu L."/>
            <person name="Ma J."/>
        </authorList>
    </citation>
    <scope>NUCLEOTIDE SEQUENCE [LARGE SCALE GENOMIC DNA]</scope>
    <source>
        <strain evidence="10">NBRC 110140</strain>
    </source>
</reference>
<keyword evidence="3" id="KW-1003">Cell membrane</keyword>
<feature type="transmembrane region" description="Helical" evidence="7">
    <location>
        <begin position="31"/>
        <end position="50"/>
    </location>
</feature>
<feature type="transmembrane region" description="Helical" evidence="7">
    <location>
        <begin position="184"/>
        <end position="201"/>
    </location>
</feature>
<dbReference type="PANTHER" id="PTHR40074:SF2">
    <property type="entry name" value="O-ACETYLTRANSFERASE WECH"/>
    <property type="match status" value="1"/>
</dbReference>
<evidence type="ECO:0000313" key="10">
    <source>
        <dbReference type="Proteomes" id="UP001156694"/>
    </source>
</evidence>
<evidence type="ECO:0000259" key="8">
    <source>
        <dbReference type="Pfam" id="PF01757"/>
    </source>
</evidence>
<comment type="subcellular location">
    <subcellularLocation>
        <location evidence="1">Cell membrane</location>
        <topology evidence="1">Multi-pass membrane protein</topology>
    </subcellularLocation>
</comment>
<feature type="domain" description="Acyltransferase 3" evidence="8">
    <location>
        <begin position="17"/>
        <end position="327"/>
    </location>
</feature>
<evidence type="ECO:0000256" key="7">
    <source>
        <dbReference type="SAM" id="Phobius"/>
    </source>
</evidence>
<keyword evidence="4 7" id="KW-0812">Transmembrane</keyword>
<accession>A0ABQ5VVI9</accession>
<sequence>MVGLHASSDTAGQPFPEFEIAERVGPVLFRAVIYTARTELFLIISLFLLVMSLDNRERGYGATIKEQARRLLVPFAFWVVFFAFYRLIKAGHFSYDGVIWHELSQPSSWASYFLLGNVQYHMHFLPTLFGLVLFFPLYRVAVDRPALGAIILVCLFCKREVDVWIWSTLKDMMGFEYLVRGVKLFTYAGYGIVAASFYGFLKSRPSEQALRQLFWASIYLALLLFTVKLVYSHRVILHGNWQYNFTPAYWADFLMPVALFGICMAAMNANWPPVISTMAPYSFGIYLVHPIFLDLLEIALWHQKLSPSLFVALKTGGAILGAAVFVWMLGKTRSLAWTVGLGRLPAFKRPEFLNRSKLLKE</sequence>
<feature type="transmembrane region" description="Helical" evidence="7">
    <location>
        <begin position="71"/>
        <end position="88"/>
    </location>
</feature>
<dbReference type="InterPro" id="IPR002656">
    <property type="entry name" value="Acyl_transf_3_dom"/>
</dbReference>
<feature type="transmembrane region" description="Helical" evidence="7">
    <location>
        <begin position="213"/>
        <end position="233"/>
    </location>
</feature>
<feature type="transmembrane region" description="Helical" evidence="7">
    <location>
        <begin position="145"/>
        <end position="164"/>
    </location>
</feature>
<evidence type="ECO:0000256" key="6">
    <source>
        <dbReference type="ARBA" id="ARBA00023136"/>
    </source>
</evidence>
<gene>
    <name evidence="9" type="ORF">GCM10007939_15700</name>
</gene>
<feature type="transmembrane region" description="Helical" evidence="7">
    <location>
        <begin position="308"/>
        <end position="329"/>
    </location>
</feature>
<feature type="transmembrane region" description="Helical" evidence="7">
    <location>
        <begin position="120"/>
        <end position="138"/>
    </location>
</feature>
<keyword evidence="6 7" id="KW-0472">Membrane</keyword>
<protein>
    <submittedName>
        <fullName evidence="9">Membrane protein</fullName>
    </submittedName>
</protein>
<evidence type="ECO:0000256" key="2">
    <source>
        <dbReference type="ARBA" id="ARBA00007400"/>
    </source>
</evidence>
<evidence type="ECO:0000256" key="4">
    <source>
        <dbReference type="ARBA" id="ARBA00022692"/>
    </source>
</evidence>
<evidence type="ECO:0000256" key="1">
    <source>
        <dbReference type="ARBA" id="ARBA00004651"/>
    </source>
</evidence>
<evidence type="ECO:0000256" key="5">
    <source>
        <dbReference type="ARBA" id="ARBA00022989"/>
    </source>
</evidence>
<organism evidence="9 10">
    <name type="scientific">Amylibacter marinus</name>
    <dbReference type="NCBI Taxonomy" id="1475483"/>
    <lineage>
        <taxon>Bacteria</taxon>
        <taxon>Pseudomonadati</taxon>
        <taxon>Pseudomonadota</taxon>
        <taxon>Alphaproteobacteria</taxon>
        <taxon>Rhodobacterales</taxon>
        <taxon>Paracoccaceae</taxon>
        <taxon>Amylibacter</taxon>
    </lineage>
</organism>
<comment type="caution">
    <text evidence="9">The sequence shown here is derived from an EMBL/GenBank/DDBJ whole genome shotgun (WGS) entry which is preliminary data.</text>
</comment>
<comment type="similarity">
    <text evidence="2">Belongs to the acyltransferase 3 family.</text>
</comment>
<proteinExistence type="inferred from homology"/>
<keyword evidence="10" id="KW-1185">Reference proteome</keyword>
<dbReference type="EMBL" id="BSNN01000004">
    <property type="protein sequence ID" value="GLQ35287.1"/>
    <property type="molecule type" value="Genomic_DNA"/>
</dbReference>
<keyword evidence="5 7" id="KW-1133">Transmembrane helix</keyword>
<evidence type="ECO:0000256" key="3">
    <source>
        <dbReference type="ARBA" id="ARBA00022475"/>
    </source>
</evidence>
<feature type="transmembrane region" description="Helical" evidence="7">
    <location>
        <begin position="253"/>
        <end position="271"/>
    </location>
</feature>
<dbReference type="PANTHER" id="PTHR40074">
    <property type="entry name" value="O-ACETYLTRANSFERASE WECH"/>
    <property type="match status" value="1"/>
</dbReference>
<name>A0ABQ5VVI9_9RHOB</name>
<dbReference type="Pfam" id="PF01757">
    <property type="entry name" value="Acyl_transf_3"/>
    <property type="match status" value="1"/>
</dbReference>
<dbReference type="Proteomes" id="UP001156694">
    <property type="component" value="Unassembled WGS sequence"/>
</dbReference>
<evidence type="ECO:0000313" key="9">
    <source>
        <dbReference type="EMBL" id="GLQ35287.1"/>
    </source>
</evidence>